<feature type="domain" description="CdiA toxin EC869-like" evidence="2">
    <location>
        <begin position="954"/>
        <end position="1078"/>
    </location>
</feature>
<comment type="caution">
    <text evidence="3">The sequence shown here is derived from an EMBL/GenBank/DDBJ whole genome shotgun (WGS) entry which is preliminary data.</text>
</comment>
<evidence type="ECO:0000256" key="1">
    <source>
        <dbReference type="SAM" id="MobiDB-lite"/>
    </source>
</evidence>
<proteinExistence type="predicted"/>
<dbReference type="AlphaFoldDB" id="A0A9Q2IXI8"/>
<protein>
    <recommendedName>
        <fullName evidence="2">CdiA toxin EC869-like domain-containing protein</fullName>
    </recommendedName>
</protein>
<dbReference type="Pfam" id="PF21111">
    <property type="entry name" value="CDI_toxin_EC869_like"/>
    <property type="match status" value="1"/>
</dbReference>
<evidence type="ECO:0000313" key="4">
    <source>
        <dbReference type="Proteomes" id="UP000661006"/>
    </source>
</evidence>
<feature type="region of interest" description="Disordered" evidence="1">
    <location>
        <begin position="1"/>
        <end position="25"/>
    </location>
</feature>
<dbReference type="GeneID" id="81475757"/>
<reference evidence="3" key="1">
    <citation type="submission" date="2020-04" db="EMBL/GenBank/DDBJ databases">
        <authorList>
            <person name="Sombolestani A."/>
        </authorList>
    </citation>
    <scope>NUCLEOTIDE SEQUENCE</scope>
    <source>
        <strain evidence="3">R71697</strain>
    </source>
</reference>
<dbReference type="Gene3D" id="3.40.1350.110">
    <property type="match status" value="1"/>
</dbReference>
<accession>A0A9Q2IXI8</accession>
<dbReference type="EMBL" id="JABCQN010000009">
    <property type="protein sequence ID" value="MBF0871892.1"/>
    <property type="molecule type" value="Genomic_DNA"/>
</dbReference>
<sequence>MTDQSLFPAQVPPTDHLEGVLSGKSGKSVATHDQIYGSLPTPQEIKDLLTGLSGKQVGSSGQDLTSGVDYWKNSPEVEKLKTELLASGQSNPASALTSDKTALSETKTLSTAVSPSPALVSRAAIALYSTSIDEPLYDQGGVGPTIWFASSNPFASNTVMVEHSALVSSHLTELKILRNDGYRWANGDLDIAHGGLPDVPPGYSDAATNKYFLQSFDGGSGHYVAERLLNRDFTPTEHNNWVSVINQDIKHNGWTPAEVWLKFYVTVSNYPEVTTDLNGFQRDILSRTDGSYDTGWNTWAQNMMAHGYSLTEMRSNIAHSDAAQAALNAIYQTDFSRNIDASGLLHYEDKLASGWTLQQVRTEVSHSDEATQRLSQAIIDIQGRAVTENDKTWIQAQEDALTNSSTTLTQIYQGTALWTGEHGGYNGLIQNIQNRTPTDADKTWIQATESLIGGRQQTYYQVRHDLAYFSGEDYVITAYYQRVLGTGPTADQIASAKQDLDNGGSITNQQTALAMSDAGRAVIQGLYRDLAGLNSPNDGQNTYYQNQLASGYGIPQVRINMAHSVETHTALNQLQHDIIGRTDGQYDEAYDQWAENSMGSYTDWTLQRVRQDIAFTSAARTASIGVIQKEAGIQAPSAQLLDYFSSQFSAGKSLADMTISFAYGGEVRGAATAIIQKESDIQAPSGQLLDYFSRTIAGGQSLQDMTVSYAYGNEVTAALGEGYSFFLGRPVSASELSTAQATIASGTSLAGIYSPLSQSSEAYTQYRNLYADWGQVPPTDSQLQTAGTALFHLQRAWVMTQAQTSAQLQAEVQQYQALPAAATFQDYISALAVSQDQATDLTASMRAEPMMEEADTAADVANLSSQGGEAVLTAATDQAIIKTVQKLDKDDPTPPCNDGNKFRTTVPKPVENTSLIAGANILYSLVNQKDWPDTYKTNGITWNDAGAGNNLSKQGLPYEAYVQQKLNNWRPDGGYVWLQDHRGNWPTFDHWNKDTFDAVSDKTLNTKRDSYQNHPPEIKWQIWADMKKMTLYQASNSRTSSNTYVEFAQADIKSYRFELAVRSDGTTEAQWEQICQAYRGAAAKMAAYTPSDVKPLTFEIDEIK</sequence>
<name>A0A9Q2IXI8_GLUJA</name>
<dbReference type="Proteomes" id="UP000661006">
    <property type="component" value="Unassembled WGS sequence"/>
</dbReference>
<evidence type="ECO:0000313" key="3">
    <source>
        <dbReference type="EMBL" id="MBF0871892.1"/>
    </source>
</evidence>
<organism evidence="3 4">
    <name type="scientific">Gluconobacter japonicus</name>
    <dbReference type="NCBI Taxonomy" id="376620"/>
    <lineage>
        <taxon>Bacteria</taxon>
        <taxon>Pseudomonadati</taxon>
        <taxon>Pseudomonadota</taxon>
        <taxon>Alphaproteobacteria</taxon>
        <taxon>Acetobacterales</taxon>
        <taxon>Acetobacteraceae</taxon>
        <taxon>Gluconobacter</taxon>
    </lineage>
</organism>
<evidence type="ECO:0000259" key="2">
    <source>
        <dbReference type="Pfam" id="PF21111"/>
    </source>
</evidence>
<dbReference type="InterPro" id="IPR033799">
    <property type="entry name" value="CdiA_EC869-like"/>
</dbReference>
<dbReference type="GO" id="GO:0004530">
    <property type="term" value="F:deoxyribonuclease I activity"/>
    <property type="evidence" value="ECO:0007669"/>
    <property type="project" value="InterPro"/>
</dbReference>
<dbReference type="RefSeq" id="WP_194258280.1">
    <property type="nucleotide sequence ID" value="NZ_JABCQN010000009.1"/>
</dbReference>
<reference evidence="3" key="2">
    <citation type="submission" date="2020-11" db="EMBL/GenBank/DDBJ databases">
        <title>Description of novel Gluconobacter species.</title>
        <authorList>
            <person name="Cleenwerck I."/>
            <person name="Cnockaert M."/>
            <person name="Borremans W."/>
            <person name="Wieme A.D."/>
            <person name="De Vuyst L."/>
            <person name="Vandamme P."/>
        </authorList>
    </citation>
    <scope>NUCLEOTIDE SEQUENCE</scope>
    <source>
        <strain evidence="3">R71697</strain>
    </source>
</reference>
<gene>
    <name evidence="3" type="ORF">HKD32_13730</name>
</gene>